<evidence type="ECO:0008006" key="3">
    <source>
        <dbReference type="Google" id="ProtNLM"/>
    </source>
</evidence>
<dbReference type="Proteomes" id="UP000037035">
    <property type="component" value="Unassembled WGS sequence"/>
</dbReference>
<gene>
    <name evidence="1" type="ORF">VP01_1224g8</name>
</gene>
<keyword evidence="2" id="KW-1185">Reference proteome</keyword>
<comment type="caution">
    <text evidence="1">The sequence shown here is derived from an EMBL/GenBank/DDBJ whole genome shotgun (WGS) entry which is preliminary data.</text>
</comment>
<dbReference type="EMBL" id="LAVV01002499">
    <property type="protein sequence ID" value="KNZ62781.1"/>
    <property type="molecule type" value="Genomic_DNA"/>
</dbReference>
<organism evidence="1 2">
    <name type="scientific">Puccinia sorghi</name>
    <dbReference type="NCBI Taxonomy" id="27349"/>
    <lineage>
        <taxon>Eukaryota</taxon>
        <taxon>Fungi</taxon>
        <taxon>Dikarya</taxon>
        <taxon>Basidiomycota</taxon>
        <taxon>Pucciniomycotina</taxon>
        <taxon>Pucciniomycetes</taxon>
        <taxon>Pucciniales</taxon>
        <taxon>Pucciniaceae</taxon>
        <taxon>Puccinia</taxon>
    </lineage>
</organism>
<evidence type="ECO:0000313" key="1">
    <source>
        <dbReference type="EMBL" id="KNZ62781.1"/>
    </source>
</evidence>
<proteinExistence type="predicted"/>
<evidence type="ECO:0000313" key="2">
    <source>
        <dbReference type="Proteomes" id="UP000037035"/>
    </source>
</evidence>
<name>A0A0L6VPY6_9BASI</name>
<dbReference type="OrthoDB" id="10663348at2759"/>
<protein>
    <recommendedName>
        <fullName evidence="3">Chromo domain-containing protein</fullName>
    </recommendedName>
</protein>
<dbReference type="AlphaFoldDB" id="A0A0L6VPY6"/>
<accession>A0A0L6VPY6</accession>
<reference evidence="1 2" key="1">
    <citation type="submission" date="2015-08" db="EMBL/GenBank/DDBJ databases">
        <title>Next Generation Sequencing and Analysis of the Genome of Puccinia sorghi L Schw, the Causal Agent of Maize Common Rust.</title>
        <authorList>
            <person name="Rochi L."/>
            <person name="Burguener G."/>
            <person name="Darino M."/>
            <person name="Turjanski A."/>
            <person name="Kreff E."/>
            <person name="Dieguez M.J."/>
            <person name="Sacco F."/>
        </authorList>
    </citation>
    <scope>NUCLEOTIDE SEQUENCE [LARGE SCALE GENOMIC DNA]</scope>
    <source>
        <strain evidence="1 2">RO10H11247</strain>
    </source>
</reference>
<sequence length="114" mass="13279">MWIGWRCQYPLWLQRVQGHGCCLYLVRFKNKSADEDKWLPKSIKDVDTLLHRFRSQKRNHEGRVRAFLFWVGECQPPTSQDSAGSEHQEAKCLITENQTASKRVAEEGAQDDTT</sequence>
<dbReference type="VEuPathDB" id="FungiDB:VP01_1224g8"/>